<feature type="transmembrane region" description="Helical" evidence="1">
    <location>
        <begin position="255"/>
        <end position="273"/>
    </location>
</feature>
<evidence type="ECO:0000256" key="1">
    <source>
        <dbReference type="SAM" id="Phobius"/>
    </source>
</evidence>
<feature type="transmembrane region" description="Helical" evidence="1">
    <location>
        <begin position="92"/>
        <end position="116"/>
    </location>
</feature>
<dbReference type="GeneID" id="63685694"/>
<evidence type="ECO:0000313" key="2">
    <source>
        <dbReference type="EMBL" id="EJT98350.1"/>
    </source>
</evidence>
<evidence type="ECO:0000313" key="3">
    <source>
        <dbReference type="Proteomes" id="UP000030653"/>
    </source>
</evidence>
<dbReference type="HOGENOM" id="CLU_785322_0_0_1"/>
<dbReference type="Proteomes" id="UP000030653">
    <property type="component" value="Unassembled WGS sequence"/>
</dbReference>
<organism evidence="2 3">
    <name type="scientific">Dacryopinax primogenitus (strain DJM 731)</name>
    <name type="common">Brown rot fungus</name>
    <dbReference type="NCBI Taxonomy" id="1858805"/>
    <lineage>
        <taxon>Eukaryota</taxon>
        <taxon>Fungi</taxon>
        <taxon>Dikarya</taxon>
        <taxon>Basidiomycota</taxon>
        <taxon>Agaricomycotina</taxon>
        <taxon>Dacrymycetes</taxon>
        <taxon>Dacrymycetales</taxon>
        <taxon>Dacrymycetaceae</taxon>
        <taxon>Dacryopinax</taxon>
    </lineage>
</organism>
<name>M5FP95_DACPD</name>
<dbReference type="AlphaFoldDB" id="M5FP95"/>
<dbReference type="OrthoDB" id="3346544at2759"/>
<gene>
    <name evidence="2" type="ORF">DACRYDRAFT_118646</name>
</gene>
<accession>M5FP95</accession>
<keyword evidence="1" id="KW-0472">Membrane</keyword>
<feature type="transmembrane region" description="Helical" evidence="1">
    <location>
        <begin position="6"/>
        <end position="34"/>
    </location>
</feature>
<feature type="transmembrane region" description="Helical" evidence="1">
    <location>
        <begin position="184"/>
        <end position="203"/>
    </location>
</feature>
<proteinExistence type="predicted"/>
<dbReference type="RefSeq" id="XP_040625248.1">
    <property type="nucleotide sequence ID" value="XM_040770632.1"/>
</dbReference>
<keyword evidence="3" id="KW-1185">Reference proteome</keyword>
<feature type="transmembrane region" description="Helical" evidence="1">
    <location>
        <begin position="215"/>
        <end position="235"/>
    </location>
</feature>
<reference evidence="2 3" key="1">
    <citation type="journal article" date="2012" name="Science">
        <title>The Paleozoic origin of enzymatic lignin decomposition reconstructed from 31 fungal genomes.</title>
        <authorList>
            <person name="Floudas D."/>
            <person name="Binder M."/>
            <person name="Riley R."/>
            <person name="Barry K."/>
            <person name="Blanchette R.A."/>
            <person name="Henrissat B."/>
            <person name="Martinez A.T."/>
            <person name="Otillar R."/>
            <person name="Spatafora J.W."/>
            <person name="Yadav J.S."/>
            <person name="Aerts A."/>
            <person name="Benoit I."/>
            <person name="Boyd A."/>
            <person name="Carlson A."/>
            <person name="Copeland A."/>
            <person name="Coutinho P.M."/>
            <person name="de Vries R.P."/>
            <person name="Ferreira P."/>
            <person name="Findley K."/>
            <person name="Foster B."/>
            <person name="Gaskell J."/>
            <person name="Glotzer D."/>
            <person name="Gorecki P."/>
            <person name="Heitman J."/>
            <person name="Hesse C."/>
            <person name="Hori C."/>
            <person name="Igarashi K."/>
            <person name="Jurgens J.A."/>
            <person name="Kallen N."/>
            <person name="Kersten P."/>
            <person name="Kohler A."/>
            <person name="Kuees U."/>
            <person name="Kumar T.K.A."/>
            <person name="Kuo A."/>
            <person name="LaButti K."/>
            <person name="Larrondo L.F."/>
            <person name="Lindquist E."/>
            <person name="Ling A."/>
            <person name="Lombard V."/>
            <person name="Lucas S."/>
            <person name="Lundell T."/>
            <person name="Martin R."/>
            <person name="McLaughlin D.J."/>
            <person name="Morgenstern I."/>
            <person name="Morin E."/>
            <person name="Murat C."/>
            <person name="Nagy L.G."/>
            <person name="Nolan M."/>
            <person name="Ohm R.A."/>
            <person name="Patyshakuliyeva A."/>
            <person name="Rokas A."/>
            <person name="Ruiz-Duenas F.J."/>
            <person name="Sabat G."/>
            <person name="Salamov A."/>
            <person name="Samejima M."/>
            <person name="Schmutz J."/>
            <person name="Slot J.C."/>
            <person name="St John F."/>
            <person name="Stenlid J."/>
            <person name="Sun H."/>
            <person name="Sun S."/>
            <person name="Syed K."/>
            <person name="Tsang A."/>
            <person name="Wiebenga A."/>
            <person name="Young D."/>
            <person name="Pisabarro A."/>
            <person name="Eastwood D.C."/>
            <person name="Martin F."/>
            <person name="Cullen D."/>
            <person name="Grigoriev I.V."/>
            <person name="Hibbett D.S."/>
        </authorList>
    </citation>
    <scope>NUCLEOTIDE SEQUENCE [LARGE SCALE GENOMIC DNA]</scope>
    <source>
        <strain evidence="2 3">DJM-731 SS1</strain>
    </source>
</reference>
<keyword evidence="1" id="KW-0812">Transmembrane</keyword>
<dbReference type="EMBL" id="JH795873">
    <property type="protein sequence ID" value="EJT98350.1"/>
    <property type="molecule type" value="Genomic_DNA"/>
</dbReference>
<protein>
    <submittedName>
        <fullName evidence="2">Uncharacterized protein</fullName>
    </submittedName>
</protein>
<sequence length="353" mass="38561">MDLPPLGLLLVGNVTAWALWGFYTCLFFVSLYVLFFKKAGARNWPLISASIAIFILTTAQVILLTVRLYILVIETPIAQASWEVITSTGPPVYGAAIVLETVTMLIADAVLIWRFWAVYDRRWLVILPSIALWLATLGTTIYMLYLDLGIVIAAESTGDPLPPPQAVFIPSQHPLENWTMVVESLTLAQNFFSTFFIAVRLWAADRFSTTSKLASLTPVLWIVVESGALYTGLWVVEIATSAMFNLPGLLATSQLVTPIVGVTFSLIIVRVGLGLTYDVPTHQSDDTVMTTALHVSTIQDVDVEADASGEETEDVSRGEESLRMQIFGIQSLGSSENSKMEVCSGMSASLADK</sequence>
<feature type="transmembrane region" description="Helical" evidence="1">
    <location>
        <begin position="46"/>
        <end position="72"/>
    </location>
</feature>
<feature type="transmembrane region" description="Helical" evidence="1">
    <location>
        <begin position="123"/>
        <end position="145"/>
    </location>
</feature>
<keyword evidence="1" id="KW-1133">Transmembrane helix</keyword>